<dbReference type="AlphaFoldDB" id="A0A392TM60"/>
<evidence type="ECO:0000313" key="1">
    <source>
        <dbReference type="EMBL" id="MCI62259.1"/>
    </source>
</evidence>
<keyword evidence="2" id="KW-1185">Reference proteome</keyword>
<comment type="caution">
    <text evidence="1">The sequence shown here is derived from an EMBL/GenBank/DDBJ whole genome shotgun (WGS) entry which is preliminary data.</text>
</comment>
<protein>
    <submittedName>
        <fullName evidence="1">Uncharacterized protein</fullName>
    </submittedName>
</protein>
<organism evidence="1 2">
    <name type="scientific">Trifolium medium</name>
    <dbReference type="NCBI Taxonomy" id="97028"/>
    <lineage>
        <taxon>Eukaryota</taxon>
        <taxon>Viridiplantae</taxon>
        <taxon>Streptophyta</taxon>
        <taxon>Embryophyta</taxon>
        <taxon>Tracheophyta</taxon>
        <taxon>Spermatophyta</taxon>
        <taxon>Magnoliopsida</taxon>
        <taxon>eudicotyledons</taxon>
        <taxon>Gunneridae</taxon>
        <taxon>Pentapetalae</taxon>
        <taxon>rosids</taxon>
        <taxon>fabids</taxon>
        <taxon>Fabales</taxon>
        <taxon>Fabaceae</taxon>
        <taxon>Papilionoideae</taxon>
        <taxon>50 kb inversion clade</taxon>
        <taxon>NPAAA clade</taxon>
        <taxon>Hologalegina</taxon>
        <taxon>IRL clade</taxon>
        <taxon>Trifolieae</taxon>
        <taxon>Trifolium</taxon>
    </lineage>
</organism>
<sequence length="68" mass="7207">GHRESQPSPTRNRNTGAAGGCVVDHDAANAADVVEEMKVVLVLLPLHVLSLNPDVLSKRITVQVAPQD</sequence>
<dbReference type="Proteomes" id="UP000265520">
    <property type="component" value="Unassembled WGS sequence"/>
</dbReference>
<proteinExistence type="predicted"/>
<dbReference type="EMBL" id="LXQA010615851">
    <property type="protein sequence ID" value="MCI62259.1"/>
    <property type="molecule type" value="Genomic_DNA"/>
</dbReference>
<reference evidence="1 2" key="1">
    <citation type="journal article" date="2018" name="Front. Plant Sci.">
        <title>Red Clover (Trifolium pratense) and Zigzag Clover (T. medium) - A Picture of Genomic Similarities and Differences.</title>
        <authorList>
            <person name="Dluhosova J."/>
            <person name="Istvanek J."/>
            <person name="Nedelnik J."/>
            <person name="Repkova J."/>
        </authorList>
    </citation>
    <scope>NUCLEOTIDE SEQUENCE [LARGE SCALE GENOMIC DNA]</scope>
    <source>
        <strain evidence="2">cv. 10/8</strain>
        <tissue evidence="1">Leaf</tissue>
    </source>
</reference>
<evidence type="ECO:0000313" key="2">
    <source>
        <dbReference type="Proteomes" id="UP000265520"/>
    </source>
</evidence>
<accession>A0A392TM60</accession>
<feature type="non-terminal residue" evidence="1">
    <location>
        <position position="1"/>
    </location>
</feature>
<name>A0A392TM60_9FABA</name>